<accession>A0A0A3I1L0</accession>
<keyword evidence="2" id="KW-1185">Reference proteome</keyword>
<dbReference type="STRING" id="1384057.CD33_01130"/>
<dbReference type="Proteomes" id="UP000030408">
    <property type="component" value="Unassembled WGS sequence"/>
</dbReference>
<dbReference type="RefSeq" id="WP_036197314.1">
    <property type="nucleotide sequence ID" value="NZ_AVCY01000026.1"/>
</dbReference>
<proteinExistence type="predicted"/>
<dbReference type="OrthoDB" id="2730662at2"/>
<dbReference type="AlphaFoldDB" id="A0A0A3I1L0"/>
<protein>
    <submittedName>
        <fullName evidence="1">Uncharacterized protein</fullName>
    </submittedName>
</protein>
<organism evidence="1 2">
    <name type="scientific">Ureibacillus sinduriensis BLB-1 = JCM 15800</name>
    <dbReference type="NCBI Taxonomy" id="1384057"/>
    <lineage>
        <taxon>Bacteria</taxon>
        <taxon>Bacillati</taxon>
        <taxon>Bacillota</taxon>
        <taxon>Bacilli</taxon>
        <taxon>Bacillales</taxon>
        <taxon>Caryophanaceae</taxon>
        <taxon>Ureibacillus</taxon>
    </lineage>
</organism>
<evidence type="ECO:0000313" key="2">
    <source>
        <dbReference type="Proteomes" id="UP000030408"/>
    </source>
</evidence>
<evidence type="ECO:0000313" key="1">
    <source>
        <dbReference type="EMBL" id="KGR78619.1"/>
    </source>
</evidence>
<dbReference type="EMBL" id="JPVO01000030">
    <property type="protein sequence ID" value="KGR78619.1"/>
    <property type="molecule type" value="Genomic_DNA"/>
</dbReference>
<sequence>MLTLVGKKQAITLEGYPIQTEISDVVYEDLIASNSKYILLDETTNTITLKKSFFKKNKQVQNVTRFFVELSGDQLTIESPTEKNGLVSSSSFEDDIVDSNYKNKSIAIILESPHIDEYEQSQDKLVPISAAQGQTGKKIEKSIEKLIFALNHYQVIEHHHRYRVILINAVSFQTSLHFIHEKPMNNYYRELRDKMWLKMWSEIPHTKNDFTKQLDSLKRDSIVINACPKSLKPFINHELLQFADQFSLFESNHPSSTEIWTNSLFKLN</sequence>
<reference evidence="1 2" key="1">
    <citation type="submission" date="2014-02" db="EMBL/GenBank/DDBJ databases">
        <title>Draft genome sequence of Lysinibacillus sinduriensis JCM 15800.</title>
        <authorList>
            <person name="Zhang F."/>
            <person name="Wang G."/>
            <person name="Zhang L."/>
        </authorList>
    </citation>
    <scope>NUCLEOTIDE SEQUENCE [LARGE SCALE GENOMIC DNA]</scope>
    <source>
        <strain evidence="1 2">JCM 15800</strain>
    </source>
</reference>
<comment type="caution">
    <text evidence="1">The sequence shown here is derived from an EMBL/GenBank/DDBJ whole genome shotgun (WGS) entry which is preliminary data.</text>
</comment>
<name>A0A0A3I1L0_9BACL</name>
<gene>
    <name evidence="1" type="ORF">CD33_01130</name>
</gene>